<dbReference type="Pfam" id="PF00583">
    <property type="entry name" value="Acetyltransf_1"/>
    <property type="match status" value="1"/>
</dbReference>
<dbReference type="AlphaFoldDB" id="A0AAV8GP24"/>
<dbReference type="EMBL" id="JAMFTS010000003">
    <property type="protein sequence ID" value="KAJ4780057.1"/>
    <property type="molecule type" value="Genomic_DNA"/>
</dbReference>
<dbReference type="EMBL" id="JAMFTS010000001">
    <property type="protein sequence ID" value="KAJ4807403.1"/>
    <property type="molecule type" value="Genomic_DNA"/>
</dbReference>
<feature type="region of interest" description="Disordered" evidence="1">
    <location>
        <begin position="16"/>
        <end position="44"/>
    </location>
</feature>
<keyword evidence="5" id="KW-1185">Reference proteome</keyword>
<dbReference type="SUPFAM" id="SSF55729">
    <property type="entry name" value="Acyl-CoA N-acyltransferases (Nat)"/>
    <property type="match status" value="1"/>
</dbReference>
<reference evidence="4" key="1">
    <citation type="submission" date="2022-08" db="EMBL/GenBank/DDBJ databases">
        <authorList>
            <person name="Marques A."/>
        </authorList>
    </citation>
    <scope>NUCLEOTIDE SEQUENCE</scope>
    <source>
        <strain evidence="4">RhyPub2mFocal</strain>
        <tissue evidence="4">Leaves</tissue>
    </source>
</reference>
<name>A0AAV8GP24_9POAL</name>
<dbReference type="CDD" id="cd04301">
    <property type="entry name" value="NAT_SF"/>
    <property type="match status" value="1"/>
</dbReference>
<feature type="domain" description="N-acetyltransferase" evidence="2">
    <location>
        <begin position="78"/>
        <end position="232"/>
    </location>
</feature>
<comment type="caution">
    <text evidence="4">The sequence shown here is derived from an EMBL/GenBank/DDBJ whole genome shotgun (WGS) entry which is preliminary data.</text>
</comment>
<dbReference type="PANTHER" id="PTHR13355:SF15">
    <property type="entry name" value="GCN5-RELATED N-ACETYLTRANSFERASE 3, CHLOROPLASTIC"/>
    <property type="match status" value="1"/>
</dbReference>
<evidence type="ECO:0000313" key="4">
    <source>
        <dbReference type="EMBL" id="KAJ4807403.1"/>
    </source>
</evidence>
<dbReference type="InterPro" id="IPR016181">
    <property type="entry name" value="Acyl_CoA_acyltransferase"/>
</dbReference>
<evidence type="ECO:0000259" key="2">
    <source>
        <dbReference type="PROSITE" id="PS51186"/>
    </source>
</evidence>
<dbReference type="GO" id="GO:0008080">
    <property type="term" value="F:N-acetyltransferase activity"/>
    <property type="evidence" value="ECO:0007669"/>
    <property type="project" value="TreeGrafter"/>
</dbReference>
<dbReference type="InterPro" id="IPR039143">
    <property type="entry name" value="GNPNAT1-like"/>
</dbReference>
<evidence type="ECO:0000313" key="5">
    <source>
        <dbReference type="Proteomes" id="UP001140206"/>
    </source>
</evidence>
<dbReference type="Proteomes" id="UP001140206">
    <property type="component" value="Chromosome 3"/>
</dbReference>
<dbReference type="PANTHER" id="PTHR13355">
    <property type="entry name" value="GLUCOSAMINE 6-PHOSPHATE N-ACETYLTRANSFERASE"/>
    <property type="match status" value="1"/>
</dbReference>
<proteinExistence type="predicted"/>
<protein>
    <submittedName>
        <fullName evidence="4">Acyl-CoA N-acyltransferases (NAT) superfamily protein</fullName>
    </submittedName>
</protein>
<evidence type="ECO:0000256" key="1">
    <source>
        <dbReference type="SAM" id="MobiDB-lite"/>
    </source>
</evidence>
<accession>A0AAV8GP24</accession>
<dbReference type="PROSITE" id="PS51186">
    <property type="entry name" value="GNAT"/>
    <property type="match status" value="1"/>
</dbReference>
<organism evidence="4 5">
    <name type="scientific">Rhynchospora pubera</name>
    <dbReference type="NCBI Taxonomy" id="906938"/>
    <lineage>
        <taxon>Eukaryota</taxon>
        <taxon>Viridiplantae</taxon>
        <taxon>Streptophyta</taxon>
        <taxon>Embryophyta</taxon>
        <taxon>Tracheophyta</taxon>
        <taxon>Spermatophyta</taxon>
        <taxon>Magnoliopsida</taxon>
        <taxon>Liliopsida</taxon>
        <taxon>Poales</taxon>
        <taxon>Cyperaceae</taxon>
        <taxon>Cyperoideae</taxon>
        <taxon>Rhynchosporeae</taxon>
        <taxon>Rhynchospora</taxon>
    </lineage>
</organism>
<evidence type="ECO:0000313" key="3">
    <source>
        <dbReference type="EMBL" id="KAJ4780057.1"/>
    </source>
</evidence>
<dbReference type="InterPro" id="IPR000182">
    <property type="entry name" value="GNAT_dom"/>
</dbReference>
<dbReference type="Gene3D" id="3.40.630.30">
    <property type="match status" value="1"/>
</dbReference>
<sequence>MAIHSTLAISYASLSPIEPQSKPKPKPKPKTKLNPPPLSISTNRSSVDPVQVQHLFASCGYSCHRFPRTGPDGRVEPVELEKLRVALAHSFVVVSVLCKARFLEGEKEKGALEYGFEDLFGDSDQRLVGFGRAVSDCGLTASIHDVVVIPSLRRRGIGQKIINRILRILTSRGIYDISALCTENERLFFKACGFGFDSLGSTTMMYTQSPGATTDNDGFTVTTSGRMQLLVPPPTHQLKLWKKD</sequence>
<gene>
    <name evidence="4" type="ORF">LUZ62_019969</name>
    <name evidence="3" type="ORF">LUZ62_064314</name>
</gene>
<dbReference type="Proteomes" id="UP001140206">
    <property type="component" value="Chromosome 1"/>
</dbReference>